<dbReference type="Proteomes" id="UP001058860">
    <property type="component" value="Chromosome"/>
</dbReference>
<evidence type="ECO:0000313" key="3">
    <source>
        <dbReference type="Proteomes" id="UP001058860"/>
    </source>
</evidence>
<dbReference type="RefSeq" id="WP_353862934.1">
    <property type="nucleotide sequence ID" value="NZ_CP088295.1"/>
</dbReference>
<evidence type="ECO:0000256" key="1">
    <source>
        <dbReference type="SAM" id="MobiDB-lite"/>
    </source>
</evidence>
<gene>
    <name evidence="2" type="ORF">LRS13_17080</name>
</gene>
<reference evidence="3" key="1">
    <citation type="submission" date="2021-11" db="EMBL/GenBank/DDBJ databases">
        <title>Cultivation dependent microbiological survey of springs from the worlds oldest radium mine currently devoted to the extraction of radon-saturated water.</title>
        <authorList>
            <person name="Kapinusova G."/>
            <person name="Smrhova T."/>
            <person name="Strejcek M."/>
            <person name="Suman J."/>
            <person name="Jani K."/>
            <person name="Pajer P."/>
            <person name="Uhlik O."/>
        </authorList>
    </citation>
    <scope>NUCLEOTIDE SEQUENCE [LARGE SCALE GENOMIC DNA]</scope>
    <source>
        <strain evidence="3">J379</strain>
    </source>
</reference>
<feature type="compositionally biased region" description="Basic and acidic residues" evidence="1">
    <location>
        <begin position="103"/>
        <end position="121"/>
    </location>
</feature>
<keyword evidence="3" id="KW-1185">Reference proteome</keyword>
<dbReference type="EMBL" id="CP088295">
    <property type="protein sequence ID" value="UUY02406.1"/>
    <property type="molecule type" value="Genomic_DNA"/>
</dbReference>
<accession>A0ABY5PCV1</accession>
<protein>
    <submittedName>
        <fullName evidence="2">Uncharacterized protein</fullName>
    </submittedName>
</protein>
<proteinExistence type="predicted"/>
<evidence type="ECO:0000313" key="2">
    <source>
        <dbReference type="EMBL" id="UUY02406.1"/>
    </source>
</evidence>
<sequence>MRRRWDRVDATLVDSRFVERKLYSSERSGSFQIWEYMVDVPGPSGGAPVRLTFKEKTFKVRGAPERGDVVPVLVNAKRTKAMFDLSDPRIDGYGWIVTQEKRRKERDDARFEARRAGREPTPDPEED</sequence>
<feature type="region of interest" description="Disordered" evidence="1">
    <location>
        <begin position="103"/>
        <end position="127"/>
    </location>
</feature>
<name>A0ABY5PCV1_9ACTN</name>
<organism evidence="2 3">
    <name type="scientific">Svornostia abyssi</name>
    <dbReference type="NCBI Taxonomy" id="2898438"/>
    <lineage>
        <taxon>Bacteria</taxon>
        <taxon>Bacillati</taxon>
        <taxon>Actinomycetota</taxon>
        <taxon>Thermoleophilia</taxon>
        <taxon>Solirubrobacterales</taxon>
        <taxon>Baekduiaceae</taxon>
        <taxon>Svornostia</taxon>
    </lineage>
</organism>